<dbReference type="Proteomes" id="UP000217245">
    <property type="component" value="Chromosome"/>
</dbReference>
<evidence type="ECO:0000313" key="26">
    <source>
        <dbReference type="EMBL" id="NDP56155.1"/>
    </source>
</evidence>
<dbReference type="Proteomes" id="UP000507112">
    <property type="component" value="Unassembled WGS sequence"/>
</dbReference>
<keyword evidence="6" id="KW-0862">Zinc</keyword>
<name>A0A0D3QA91_STAAU</name>
<evidence type="ECO:0000313" key="34">
    <source>
        <dbReference type="Proteomes" id="UP000505390"/>
    </source>
</evidence>
<dbReference type="PANTHER" id="PTHR40038">
    <property type="entry name" value="MEMBRANE-ASSOCIATED PROTEIN TCAA"/>
    <property type="match status" value="1"/>
</dbReference>
<dbReference type="Proteomes" id="UP000471199">
    <property type="component" value="Unassembled WGS sequence"/>
</dbReference>
<dbReference type="EMBL" id="LALJ01000003">
    <property type="protein sequence ID" value="KMR38226.1"/>
    <property type="molecule type" value="Genomic_DNA"/>
</dbReference>
<dbReference type="GO" id="GO:0005886">
    <property type="term" value="C:plasma membrane"/>
    <property type="evidence" value="ECO:0007669"/>
    <property type="project" value="UniProtKB-SubCell"/>
</dbReference>
<keyword evidence="8 10" id="KW-0472">Membrane</keyword>
<evidence type="ECO:0000313" key="25">
    <source>
        <dbReference type="EMBL" id="MVK35071.1"/>
    </source>
</evidence>
<evidence type="ECO:0000256" key="11">
    <source>
        <dbReference type="SAM" id="Phobius"/>
    </source>
</evidence>
<dbReference type="InterPro" id="IPR054529">
    <property type="entry name" value="TcaA_2nd"/>
</dbReference>
<protein>
    <recommendedName>
        <fullName evidence="10">Membrane-associated protein</fullName>
    </recommendedName>
</protein>
<feature type="domain" description="TcaA 4th" evidence="14">
    <location>
        <begin position="272"/>
        <end position="334"/>
    </location>
</feature>
<comment type="subcellular location">
    <subcellularLocation>
        <location evidence="1 10">Cell membrane</location>
        <topology evidence="1 10">Single-pass membrane protein</topology>
    </subcellularLocation>
</comment>
<evidence type="ECO:0000313" key="29">
    <source>
        <dbReference type="Proteomes" id="UP000294017"/>
    </source>
</evidence>
<evidence type="ECO:0000313" key="15">
    <source>
        <dbReference type="EMBL" id="ATC72532.1"/>
    </source>
</evidence>
<evidence type="ECO:0000256" key="3">
    <source>
        <dbReference type="ARBA" id="ARBA00022692"/>
    </source>
</evidence>
<evidence type="ECO:0000313" key="19">
    <source>
        <dbReference type="EMBL" id="CAC8194387.1"/>
    </source>
</evidence>
<evidence type="ECO:0000313" key="27">
    <source>
        <dbReference type="EMBL" id="RZI07060.1"/>
    </source>
</evidence>
<dbReference type="Proteomes" id="UP000443708">
    <property type="component" value="Unassembled WGS sequence"/>
</dbReference>
<evidence type="ECO:0000313" key="35">
    <source>
        <dbReference type="Proteomes" id="UP000507112"/>
    </source>
</evidence>
<evidence type="ECO:0000256" key="4">
    <source>
        <dbReference type="ARBA" id="ARBA00022723"/>
    </source>
</evidence>
<dbReference type="Pfam" id="PF22819">
    <property type="entry name" value="TcaA_5th"/>
    <property type="match status" value="1"/>
</dbReference>
<accession>A0A1E8XCK3</accession>
<evidence type="ECO:0000313" key="24">
    <source>
        <dbReference type="EMBL" id="MCE3363298.1"/>
    </source>
</evidence>
<dbReference type="GO" id="GO:0008270">
    <property type="term" value="F:zinc ion binding"/>
    <property type="evidence" value="ECO:0007669"/>
    <property type="project" value="UniProtKB-KW"/>
</dbReference>
<evidence type="ECO:0000313" key="18">
    <source>
        <dbReference type="EMBL" id="CAC5783618.1"/>
    </source>
</evidence>
<feature type="domain" description="TcaA protein NTF2-like" evidence="13">
    <location>
        <begin position="357"/>
        <end position="457"/>
    </location>
</feature>
<reference evidence="15 28" key="4">
    <citation type="submission" date="2017-09" db="EMBL/GenBank/DDBJ databases">
        <title>A single nucleotide polymorphism in the Staphylococcus aureus virulence regulator SaeR abolishes pathogenesis.</title>
        <authorList>
            <person name="Copin R.J."/>
            <person name="Sause W."/>
            <person name="Shopsin B."/>
            <person name="Torres V.J."/>
        </authorList>
    </citation>
    <scope>NUCLEOTIDE SEQUENCE [LARGE SCALE GENOMIC DNA]</scope>
    <source>
        <strain evidence="28">Newman</strain>
        <strain evidence="15">Newman_D2C</strain>
    </source>
</reference>
<dbReference type="EMBL" id="UAUZ02000002">
    <property type="protein sequence ID" value="CAD7354166.1"/>
    <property type="molecule type" value="Genomic_DNA"/>
</dbReference>
<dbReference type="EMBL" id="WPTS01000027">
    <property type="protein sequence ID" value="MVK35071.1"/>
    <property type="molecule type" value="Genomic_DNA"/>
</dbReference>
<evidence type="ECO:0000313" key="23">
    <source>
        <dbReference type="EMBL" id="KSA80158.1"/>
    </source>
</evidence>
<dbReference type="Proteomes" id="UP000505390">
    <property type="component" value="Unassembled WGS sequence"/>
</dbReference>
<dbReference type="EMBL" id="CACTPI010000008">
    <property type="protein sequence ID" value="CAA4137425.1"/>
    <property type="molecule type" value="Genomic_DNA"/>
</dbReference>
<reference evidence="30 31" key="7">
    <citation type="submission" date="2019-12" db="EMBL/GenBank/DDBJ databases">
        <authorList>
            <consortium name="Pathogen Informatics"/>
        </authorList>
    </citation>
    <scope>NUCLEOTIDE SEQUENCE [LARGE SCALE GENOMIC DNA]</scope>
    <source>
        <strain evidence="19 35">MOS105</strain>
        <strain evidence="20">NCTC13131</strain>
        <strain evidence="17 31">S040_N01_C01</strain>
        <strain evidence="16 30">S087_N01_C01</strain>
        <strain evidence="18 34">SG160</strain>
    </source>
</reference>
<dbReference type="PANTHER" id="PTHR40038:SF1">
    <property type="entry name" value="MEMBRANE-ASSOCIATED PROTEIN TCAA"/>
    <property type="match status" value="1"/>
</dbReference>
<dbReference type="EMBL" id="CAIIGD010000001">
    <property type="protein sequence ID" value="CAC8194387.1"/>
    <property type="molecule type" value="Genomic_DNA"/>
</dbReference>
<accession>A0A0D3QA91</accession>
<dbReference type="EMBL" id="JAAFLG010000010">
    <property type="protein sequence ID" value="NDP56155.1"/>
    <property type="molecule type" value="Genomic_DNA"/>
</dbReference>
<keyword evidence="5" id="KW-0863">Zinc-finger</keyword>
<dbReference type="InterPro" id="IPR023599">
    <property type="entry name" value="Mem_prot_TcaA"/>
</dbReference>
<evidence type="ECO:0000313" key="33">
    <source>
        <dbReference type="Proteomes" id="UP000471199"/>
    </source>
</evidence>
<dbReference type="Proteomes" id="UP000052129">
    <property type="component" value="Unassembled WGS sequence"/>
</dbReference>
<reference evidence="24" key="10">
    <citation type="submission" date="2023-08" db="EMBL/GenBank/DDBJ databases">
        <authorList>
            <person name="Zhao H."/>
            <person name="Wang X."/>
        </authorList>
    </citation>
    <scope>NUCLEOTIDE SEQUENCE</scope>
    <source>
        <strain evidence="24">NC-4</strain>
    </source>
</reference>
<dbReference type="EMBL" id="JAIUEN010000139">
    <property type="protein sequence ID" value="MCE3363298.1"/>
    <property type="molecule type" value="Genomic_DNA"/>
</dbReference>
<reference evidence="27 29" key="5">
    <citation type="submission" date="2018-11" db="EMBL/GenBank/DDBJ databases">
        <title>Genomic profiling of Staphylococcus species from a Poultry farm system in KwaZulu-Natal, South Africa.</title>
        <authorList>
            <person name="Amoako D.G."/>
            <person name="Somboro A.M."/>
            <person name="Abia A.L.K."/>
            <person name="Bester L.A."/>
            <person name="Essack S.Y."/>
        </authorList>
    </citation>
    <scope>NUCLEOTIDE SEQUENCE [LARGE SCALE GENOMIC DNA]</scope>
    <source>
        <strain evidence="27 29">SA12</strain>
    </source>
</reference>
<evidence type="ECO:0000313" key="30">
    <source>
        <dbReference type="Proteomes" id="UP000442782"/>
    </source>
</evidence>
<reference evidence="21" key="1">
    <citation type="journal article" date="2015" name="J. Infect. Dis.">
        <title>Parallel Epidemics of Community-Associated Methicillin-Resistant Staphylococcus aureus USA300 Infection in North and South America.</title>
        <authorList>
            <person name="Planet P.J."/>
            <person name="Diaz L."/>
            <person name="Kolokotronis S.O."/>
            <person name="Narechania A."/>
            <person name="Reyes J."/>
            <person name="Xing G."/>
            <person name="Rincon S."/>
            <person name="Smith H."/>
            <person name="Panesso D."/>
            <person name="Ryan C."/>
            <person name="Smith D.P."/>
            <person name="Guzman M."/>
            <person name="Zurita J."/>
            <person name="Sebra R."/>
            <person name="Deikus G."/>
            <person name="Nolan R.L."/>
            <person name="Tenover F.C."/>
            <person name="Weinstock G.M."/>
            <person name="Robinson D.A."/>
            <person name="Arias C.A."/>
        </authorList>
    </citation>
    <scope>NUCLEOTIDE SEQUENCE</scope>
    <source>
        <strain evidence="21">CA15</strain>
        <strain evidence="22">M121</strain>
    </source>
</reference>
<evidence type="ECO:0000256" key="6">
    <source>
        <dbReference type="ARBA" id="ARBA00022833"/>
    </source>
</evidence>
<reference evidence="26 32" key="8">
    <citation type="submission" date="2020-01" db="EMBL/GenBank/DDBJ databases">
        <title>Analysis of Virulence and Antimicrobial Resistance Gene Carriage in Staphylococcus aureus Infections in Equids Using Whole Genome Sequencing.</title>
        <authorList>
            <person name="Little S.V."/>
            <person name="Hillhouse A.E."/>
            <person name="Cohen N.D."/>
            <person name="Lawhon S.D."/>
            <person name="Bryan L.K."/>
        </authorList>
    </citation>
    <scope>NUCLEOTIDE SEQUENCE [LARGE SCALE GENOMIC DNA]</scope>
    <source>
        <strain evidence="26 32">61-017</strain>
    </source>
</reference>
<evidence type="ECO:0000256" key="7">
    <source>
        <dbReference type="ARBA" id="ARBA00022989"/>
    </source>
</evidence>
<reference evidence="23" key="2">
    <citation type="submission" date="2015-06" db="EMBL/GenBank/DDBJ databases">
        <authorList>
            <person name="Diene S.M."/>
            <person name="Von Dach E."/>
            <person name="Fankhauser C."/>
            <person name="Schrenzel J."/>
            <person name="Harbarth S."/>
            <person name="Francois P."/>
        </authorList>
    </citation>
    <scope>NUCLEOTIDE SEQUENCE</scope>
    <source>
        <strain evidence="23">MRSA_S26</strain>
    </source>
</reference>
<dbReference type="EMBL" id="CACTOE010000006">
    <property type="protein sequence ID" value="CAA4106283.1"/>
    <property type="molecule type" value="Genomic_DNA"/>
</dbReference>
<sequence length="460" mass="52114">MKSCPKCGQQAQDDVQICTQCGHKFDSRQALYRKSTDEDIQTNNIKMRKMVPWAIGFFILILIIILFFLLRNFNSPEAQTKILVNAIENNDKQKVATLLSTKDNKVDSEEAKVYINYIKDEVGLKQFVSDLKNTVHKLNKSKTSVASYIQTRSGQNILRVSKNGTRYIFFDNMSFTAPTKQPIVKPKEKTKYEFKSGGKKKMVIAEANKVTPIGNFIPGTYRIPAMKSTENGDFAGHLKFDFRQSNSETVDVTEDFEEANISVTLKGDTKLNDSSKKVTINDHEMAFSSSKTYGPYPQNKDITISASGKAKDKTFTTQTKTIKASDLKYNTEITLNFDSEDIEDYVEKKEKEENSLKNKLIEFFAGYSLANNAAFNQSDFDFVSSYIKKGSSFYDDVKKRVSKGSLMMISSPQIIDAEKHGDKITATVRLINENGKQVDKEYELEQGSQDRLQLIKTSEK</sequence>
<evidence type="ECO:0000313" key="32">
    <source>
        <dbReference type="Proteomes" id="UP000466646"/>
    </source>
</evidence>
<evidence type="ECO:0000259" key="12">
    <source>
        <dbReference type="Pfam" id="PF22813"/>
    </source>
</evidence>
<keyword evidence="9" id="KW-0046">Antibiotic resistance</keyword>
<evidence type="ECO:0000313" key="21">
    <source>
        <dbReference type="EMBL" id="KMR38226.1"/>
    </source>
</evidence>
<dbReference type="InterPro" id="IPR054530">
    <property type="entry name" value="TcaA_4th"/>
</dbReference>
<dbReference type="GO" id="GO:0046677">
    <property type="term" value="P:response to antibiotic"/>
    <property type="evidence" value="ECO:0007669"/>
    <property type="project" value="UniProtKB-KW"/>
</dbReference>
<keyword evidence="7 11" id="KW-1133">Transmembrane helix</keyword>
<evidence type="ECO:0000256" key="5">
    <source>
        <dbReference type="ARBA" id="ARBA00022771"/>
    </source>
</evidence>
<reference evidence="23" key="3">
    <citation type="journal article" date="2016" name="J. Infect. Dis.">
        <title>Comparative Genomics of Community-Associated Methicillin-Resistant Staphylococcus aureus Shows the Emergence of Clone ST8-USA300 in Geneva, Switzerland.</title>
        <authorList>
            <person name="Von Dach E."/>
            <person name="Diene S.M."/>
            <person name="Fankhauser C."/>
            <person name="Schrenzel J."/>
            <person name="Harbarth S."/>
            <person name="Francois P."/>
        </authorList>
    </citation>
    <scope>NUCLEOTIDE SEQUENCE</scope>
    <source>
        <strain evidence="23">MRSA_S26</strain>
    </source>
</reference>
<evidence type="ECO:0000256" key="8">
    <source>
        <dbReference type="ARBA" id="ARBA00023136"/>
    </source>
</evidence>
<dbReference type="InterPro" id="IPR054528">
    <property type="entry name" value="TcaA_5th"/>
</dbReference>
<organism evidence="21">
    <name type="scientific">Staphylococcus aureus</name>
    <dbReference type="NCBI Taxonomy" id="1280"/>
    <lineage>
        <taxon>Bacteria</taxon>
        <taxon>Bacillati</taxon>
        <taxon>Bacillota</taxon>
        <taxon>Bacilli</taxon>
        <taxon>Bacillales</taxon>
        <taxon>Staphylococcaceae</taxon>
        <taxon>Staphylococcus</taxon>
    </lineage>
</organism>
<dbReference type="Proteomes" id="UP001200271">
    <property type="component" value="Unassembled WGS sequence"/>
</dbReference>
<evidence type="ECO:0000313" key="22">
    <source>
        <dbReference type="EMBL" id="KMR56304.1"/>
    </source>
</evidence>
<evidence type="ECO:0000313" key="28">
    <source>
        <dbReference type="Proteomes" id="UP000217245"/>
    </source>
</evidence>
<dbReference type="AlphaFoldDB" id="A0A0D3QA91"/>
<dbReference type="EMBL" id="RQTF01000131">
    <property type="protein sequence ID" value="RZI07060.1"/>
    <property type="molecule type" value="Genomic_DNA"/>
</dbReference>
<dbReference type="Proteomes" id="UP000294017">
    <property type="component" value="Unassembled WGS sequence"/>
</dbReference>
<feature type="transmembrane region" description="Helical" evidence="11">
    <location>
        <begin position="50"/>
        <end position="70"/>
    </location>
</feature>
<dbReference type="EMBL" id="LALQ01000052">
    <property type="protein sequence ID" value="KMR56304.1"/>
    <property type="molecule type" value="Genomic_DNA"/>
</dbReference>
<dbReference type="Pfam" id="PF22820">
    <property type="entry name" value="TcaA_3rd_4th"/>
    <property type="match status" value="1"/>
</dbReference>
<evidence type="ECO:0000313" key="20">
    <source>
        <dbReference type="EMBL" id="CAD7354166.1"/>
    </source>
</evidence>
<dbReference type="EMBL" id="CAIGXB010000002">
    <property type="protein sequence ID" value="CAC5783618.1"/>
    <property type="molecule type" value="Genomic_DNA"/>
</dbReference>
<evidence type="ECO:0000313" key="17">
    <source>
        <dbReference type="EMBL" id="CAA4137425.1"/>
    </source>
</evidence>
<dbReference type="Proteomes" id="UP000442782">
    <property type="component" value="Unassembled WGS sequence"/>
</dbReference>
<gene>
    <name evidence="16" type="primary">tcaA</name>
    <name evidence="23" type="ORF">ACR79_08115</name>
    <name evidence="15" type="ORF">CNH36_13185</name>
    <name evidence="27" type="ORF">EIH03_07900</name>
    <name evidence="22" type="ORF">EP54_11355</name>
    <name evidence="21" type="ORF">EQ90_01860</name>
    <name evidence="25" type="ORF">GO814_07960</name>
    <name evidence="26" type="ORF">GZ130_06050</name>
    <name evidence="24" type="ORF">LB359_13345</name>
    <name evidence="20" type="ORF">NCTC13131_01699</name>
    <name evidence="16" type="ORF">SAMEA1029512_01038</name>
    <name evidence="17" type="ORF">SAMEA1029528_01903</name>
    <name evidence="18" type="ORF">SAMEA4008575_00926</name>
    <name evidence="19" type="ORF">SAMEA70146418_00378</name>
</gene>
<keyword evidence="4" id="KW-0479">Metal-binding</keyword>
<dbReference type="OMA" id="FSMKSYY"/>
<keyword evidence="3 11" id="KW-0812">Transmembrane</keyword>
<evidence type="ECO:0000259" key="14">
    <source>
        <dbReference type="Pfam" id="PF22820"/>
    </source>
</evidence>
<comment type="similarity">
    <text evidence="10">Belongs to the tcaA family.</text>
</comment>
<evidence type="ECO:0000256" key="9">
    <source>
        <dbReference type="ARBA" id="ARBA00023251"/>
    </source>
</evidence>
<dbReference type="Pfam" id="PF22813">
    <property type="entry name" value="TcaA_2nd"/>
    <property type="match status" value="1"/>
</dbReference>
<evidence type="ECO:0000313" key="31">
    <source>
        <dbReference type="Proteomes" id="UP000443708"/>
    </source>
</evidence>
<evidence type="ECO:0000313" key="16">
    <source>
        <dbReference type="EMBL" id="CAA4106283.1"/>
    </source>
</evidence>
<feature type="domain" description="TcaA second" evidence="12">
    <location>
        <begin position="76"/>
        <end position="176"/>
    </location>
</feature>
<reference evidence="24" key="9">
    <citation type="journal article" date="2021" name="Front Med (Lausanne)">
        <title>The Prevalence and Determinants of Fusidic Acid Resistance Among Methicillin-Resistant Staphylococcus aureus Clinical Isolates in China.</title>
        <authorList>
            <person name="Zhao H."/>
            <person name="Wang X."/>
            <person name="Wang B."/>
            <person name="Xu Y."/>
            <person name="Rao L."/>
            <person name="Wan B."/>
            <person name="Guo Y."/>
            <person name="Wu X."/>
            <person name="Yu J."/>
            <person name="Chen L."/>
            <person name="Li M."/>
            <person name="Yu F."/>
        </authorList>
    </citation>
    <scope>NUCLEOTIDE SEQUENCE</scope>
    <source>
        <strain evidence="24">NC-4</strain>
    </source>
</reference>
<dbReference type="Proteomes" id="UP000251686">
    <property type="component" value="Unassembled WGS sequence"/>
</dbReference>
<evidence type="ECO:0000256" key="10">
    <source>
        <dbReference type="PIRNR" id="PIRNR032522"/>
    </source>
</evidence>
<dbReference type="RefSeq" id="WP_000833797.1">
    <property type="nucleotide sequence ID" value="NZ_AP014652.1"/>
</dbReference>
<reference evidence="25 33" key="6">
    <citation type="submission" date="2019-11" db="EMBL/GenBank/DDBJ databases">
        <title>Implementation of targeted gown and glove precautions to prevent Staphylococcus aureus acquisition in community-based nursing homes.</title>
        <authorList>
            <person name="Stine O.C."/>
        </authorList>
    </citation>
    <scope>NUCLEOTIDE SEQUENCE [LARGE SCALE GENOMIC DNA]</scope>
    <source>
        <strain evidence="25 33">S_2062.LAUP.DI</strain>
    </source>
</reference>
<keyword evidence="2 10" id="KW-1003">Cell membrane</keyword>
<evidence type="ECO:0000256" key="1">
    <source>
        <dbReference type="ARBA" id="ARBA00004162"/>
    </source>
</evidence>
<dbReference type="PIRSF" id="PIRSF032522">
    <property type="entry name" value="TcaA"/>
    <property type="match status" value="1"/>
</dbReference>
<proteinExistence type="inferred from homology"/>
<evidence type="ECO:0000259" key="13">
    <source>
        <dbReference type="Pfam" id="PF22819"/>
    </source>
</evidence>
<dbReference type="Proteomes" id="UP000466646">
    <property type="component" value="Unassembled WGS sequence"/>
</dbReference>
<dbReference type="EMBL" id="CP023391">
    <property type="protein sequence ID" value="ATC72532.1"/>
    <property type="molecule type" value="Genomic_DNA"/>
</dbReference>
<evidence type="ECO:0000256" key="2">
    <source>
        <dbReference type="ARBA" id="ARBA00022475"/>
    </source>
</evidence>
<dbReference type="EMBL" id="LFVP01000004">
    <property type="protein sequence ID" value="KSA80158.1"/>
    <property type="molecule type" value="Genomic_DNA"/>
</dbReference>